<dbReference type="Gene3D" id="1.10.287.1120">
    <property type="entry name" value="Bipartite methylase S protein"/>
    <property type="match status" value="1"/>
</dbReference>
<evidence type="ECO:0000313" key="6">
    <source>
        <dbReference type="Proteomes" id="UP000287853"/>
    </source>
</evidence>
<dbReference type="Pfam" id="PF01420">
    <property type="entry name" value="Methylase_S"/>
    <property type="match status" value="2"/>
</dbReference>
<keyword evidence="3" id="KW-0238">DNA-binding</keyword>
<dbReference type="InterPro" id="IPR052021">
    <property type="entry name" value="Type-I_RS_S_subunit"/>
</dbReference>
<evidence type="ECO:0000256" key="3">
    <source>
        <dbReference type="ARBA" id="ARBA00023125"/>
    </source>
</evidence>
<evidence type="ECO:0000313" key="5">
    <source>
        <dbReference type="EMBL" id="RWX44542.1"/>
    </source>
</evidence>
<dbReference type="AlphaFoldDB" id="A0A444IUP7"/>
<keyword evidence="6" id="KW-1185">Reference proteome</keyword>
<gene>
    <name evidence="5" type="ORF">H206_03643</name>
</gene>
<name>A0A444IUP7_9BACT</name>
<proteinExistence type="inferred from homology"/>
<dbReference type="EC" id="3.1.21.3" evidence="5"/>
<feature type="domain" description="Type I restriction modification DNA specificity" evidence="4">
    <location>
        <begin position="4"/>
        <end position="144"/>
    </location>
</feature>
<comment type="similarity">
    <text evidence="1">Belongs to the type-I restriction system S methylase family.</text>
</comment>
<dbReference type="GO" id="GO:0009307">
    <property type="term" value="P:DNA restriction-modification system"/>
    <property type="evidence" value="ECO:0007669"/>
    <property type="project" value="UniProtKB-KW"/>
</dbReference>
<dbReference type="CDD" id="cd17288">
    <property type="entry name" value="RMtype1_S_LlaAI06ORF1089P_TRD1-CR1_like"/>
    <property type="match status" value="1"/>
</dbReference>
<keyword evidence="5" id="KW-0378">Hydrolase</keyword>
<sequence>DGWGDLLSIQYGKSPKAILSATGCYPVWGTGGVTGKTYEYLHEGDSIVIGRKGTIDKPQFVTGKFWVIDTAYYASNFNGCLPKWLYYAILNLGIKKYNESTGVPSLNRETIYSISSLHPPLQEQKKIAEILTSVDVVIEKTEAQISKLRDLKKAMMTELLTKGIGHTEFKDSPVGRIPAAWKVFPLGGISQYINGHVFKPGSWTDKGYQIIRIQNLNGGTDFNCYNGIVDENWMVESGDLLFAWSGQRGKSFGARIWNGSKGVLNQHIFKVISDERYVTKAFLHSKLQQIQVELEAKAHGFKDSFMHVKKGEITAYQVALAGKKEQEKIVGILSSIERCYDCAVKKLTQTKTLKKALMHDLLTGKKRVKVAAD</sequence>
<feature type="non-terminal residue" evidence="5">
    <location>
        <position position="1"/>
    </location>
</feature>
<organism evidence="5 6">
    <name type="scientific">Candidatus Electrothrix aarhusensis</name>
    <dbReference type="NCBI Taxonomy" id="1859131"/>
    <lineage>
        <taxon>Bacteria</taxon>
        <taxon>Pseudomonadati</taxon>
        <taxon>Thermodesulfobacteriota</taxon>
        <taxon>Desulfobulbia</taxon>
        <taxon>Desulfobulbales</taxon>
        <taxon>Desulfobulbaceae</taxon>
        <taxon>Candidatus Electrothrix</taxon>
    </lineage>
</organism>
<reference evidence="5 6" key="1">
    <citation type="submission" date="2017-01" db="EMBL/GenBank/DDBJ databases">
        <title>The cable genome- insights into the physiology and evolution of filamentous bacteria capable of sulfide oxidation via long distance electron transfer.</title>
        <authorList>
            <person name="Schreiber L."/>
            <person name="Bjerg J.T."/>
            <person name="Boggild A."/>
            <person name="Van De Vossenberg J."/>
            <person name="Meysman F."/>
            <person name="Nielsen L.P."/>
            <person name="Schramm A."/>
            <person name="Kjeldsen K.U."/>
        </authorList>
    </citation>
    <scope>NUCLEOTIDE SEQUENCE [LARGE SCALE GENOMIC DNA]</scope>
    <source>
        <strain evidence="5">MCF</strain>
    </source>
</reference>
<dbReference type="InterPro" id="IPR044946">
    <property type="entry name" value="Restrct_endonuc_typeI_TRD_sf"/>
</dbReference>
<dbReference type="GO" id="GO:0009035">
    <property type="term" value="F:type I site-specific deoxyribonuclease activity"/>
    <property type="evidence" value="ECO:0007669"/>
    <property type="project" value="UniProtKB-EC"/>
</dbReference>
<dbReference type="Gene3D" id="3.90.220.20">
    <property type="entry name" value="DNA methylase specificity domains"/>
    <property type="match status" value="2"/>
</dbReference>
<dbReference type="GO" id="GO:0003677">
    <property type="term" value="F:DNA binding"/>
    <property type="evidence" value="ECO:0007669"/>
    <property type="project" value="UniProtKB-KW"/>
</dbReference>
<evidence type="ECO:0000256" key="2">
    <source>
        <dbReference type="ARBA" id="ARBA00022747"/>
    </source>
</evidence>
<dbReference type="InterPro" id="IPR000055">
    <property type="entry name" value="Restrct_endonuc_typeI_TRD"/>
</dbReference>
<protein>
    <submittedName>
        <fullName evidence="5">Type I restriction enzyme, S subunit</fullName>
        <ecNumber evidence="5">3.1.21.3</ecNumber>
    </submittedName>
</protein>
<dbReference type="PANTHER" id="PTHR30408:SF12">
    <property type="entry name" value="TYPE I RESTRICTION ENZYME MJAVIII SPECIFICITY SUBUNIT"/>
    <property type="match status" value="1"/>
</dbReference>
<dbReference type="Proteomes" id="UP000287853">
    <property type="component" value="Unassembled WGS sequence"/>
</dbReference>
<evidence type="ECO:0000259" key="4">
    <source>
        <dbReference type="Pfam" id="PF01420"/>
    </source>
</evidence>
<comment type="caution">
    <text evidence="5">The sequence shown here is derived from an EMBL/GenBank/DDBJ whole genome shotgun (WGS) entry which is preliminary data.</text>
</comment>
<dbReference type="SUPFAM" id="SSF116734">
    <property type="entry name" value="DNA methylase specificity domain"/>
    <property type="match status" value="2"/>
</dbReference>
<keyword evidence="2" id="KW-0680">Restriction system</keyword>
<evidence type="ECO:0000256" key="1">
    <source>
        <dbReference type="ARBA" id="ARBA00010923"/>
    </source>
</evidence>
<accession>A0A444IUP7</accession>
<dbReference type="EMBL" id="MTKO01000092">
    <property type="protein sequence ID" value="RWX44542.1"/>
    <property type="molecule type" value="Genomic_DNA"/>
</dbReference>
<dbReference type="PANTHER" id="PTHR30408">
    <property type="entry name" value="TYPE-1 RESTRICTION ENZYME ECOKI SPECIFICITY PROTEIN"/>
    <property type="match status" value="1"/>
</dbReference>
<feature type="domain" description="Type I restriction modification DNA specificity" evidence="4">
    <location>
        <begin position="180"/>
        <end position="342"/>
    </location>
</feature>
<dbReference type="CDD" id="cd17254">
    <property type="entry name" value="RMtype1_S_FclI-TRD1-CR1_like"/>
    <property type="match status" value="1"/>
</dbReference>